<evidence type="ECO:0000259" key="1">
    <source>
        <dbReference type="PROSITE" id="PS50112"/>
    </source>
</evidence>
<dbReference type="SMART" id="SM00091">
    <property type="entry name" value="PAS"/>
    <property type="match status" value="1"/>
</dbReference>
<dbReference type="AlphaFoldDB" id="H0UNI4"/>
<dbReference type="Gene3D" id="3.30.450.20">
    <property type="entry name" value="PAS domain"/>
    <property type="match status" value="1"/>
</dbReference>
<dbReference type="HOGENOM" id="CLU_000445_11_4_0"/>
<reference evidence="4 5" key="1">
    <citation type="submission" date="2011-10" db="EMBL/GenBank/DDBJ databases">
        <title>The Noncontiguous Finished genome of Thermanaerovibrio velox DSM 12556.</title>
        <authorList>
            <consortium name="US DOE Joint Genome Institute (JGI-PGF)"/>
            <person name="Lucas S."/>
            <person name="Copeland A."/>
            <person name="Lapidus A."/>
            <person name="Glavina del Rio T."/>
            <person name="Dalin E."/>
            <person name="Tice H."/>
            <person name="Bruce D."/>
            <person name="Goodwin L."/>
            <person name="Pitluck S."/>
            <person name="Peters L."/>
            <person name="Mikhailova N."/>
            <person name="Teshima H."/>
            <person name="Kyrpides N."/>
            <person name="Mavromatis K."/>
            <person name="Ivanova N."/>
            <person name="Markowitz V."/>
            <person name="Cheng J.-F."/>
            <person name="Hugenholtz P."/>
            <person name="Woyke T."/>
            <person name="Wu D."/>
            <person name="Spring S."/>
            <person name="Brambilla E.-M."/>
            <person name="Klenk H.-P."/>
            <person name="Eisen J.A."/>
        </authorList>
    </citation>
    <scope>NUCLEOTIDE SEQUENCE [LARGE SCALE GENOMIC DNA]</scope>
    <source>
        <strain evidence="4 5">DSM 12556</strain>
    </source>
</reference>
<evidence type="ECO:0000313" key="5">
    <source>
        <dbReference type="Proteomes" id="UP000005730"/>
    </source>
</evidence>
<dbReference type="NCBIfam" id="TIGR00254">
    <property type="entry name" value="GGDEF"/>
    <property type="match status" value="1"/>
</dbReference>
<dbReference type="FunFam" id="3.30.70.270:FF:000001">
    <property type="entry name" value="Diguanylate cyclase domain protein"/>
    <property type="match status" value="1"/>
</dbReference>
<dbReference type="EMBL" id="CM001377">
    <property type="protein sequence ID" value="EHM09391.1"/>
    <property type="molecule type" value="Genomic_DNA"/>
</dbReference>
<dbReference type="InterPro" id="IPR000160">
    <property type="entry name" value="GGDEF_dom"/>
</dbReference>
<dbReference type="PANTHER" id="PTHR46663">
    <property type="entry name" value="DIGUANYLATE CYCLASE DGCT-RELATED"/>
    <property type="match status" value="1"/>
</dbReference>
<dbReference type="InterPro" id="IPR000700">
    <property type="entry name" value="PAS-assoc_C"/>
</dbReference>
<dbReference type="CDD" id="cd01949">
    <property type="entry name" value="GGDEF"/>
    <property type="match status" value="1"/>
</dbReference>
<feature type="domain" description="PAC" evidence="2">
    <location>
        <begin position="80"/>
        <end position="132"/>
    </location>
</feature>
<proteinExistence type="predicted"/>
<keyword evidence="5" id="KW-1185">Reference proteome</keyword>
<dbReference type="InterPro" id="IPR029787">
    <property type="entry name" value="Nucleotide_cyclase"/>
</dbReference>
<dbReference type="InterPro" id="IPR043128">
    <property type="entry name" value="Rev_trsase/Diguanyl_cyclase"/>
</dbReference>
<dbReference type="NCBIfam" id="TIGR00229">
    <property type="entry name" value="sensory_box"/>
    <property type="match status" value="1"/>
</dbReference>
<dbReference type="Pfam" id="PF00990">
    <property type="entry name" value="GGDEF"/>
    <property type="match status" value="1"/>
</dbReference>
<accession>H0UNI4</accession>
<dbReference type="Pfam" id="PF13426">
    <property type="entry name" value="PAS_9"/>
    <property type="match status" value="1"/>
</dbReference>
<dbReference type="PROSITE" id="PS50112">
    <property type="entry name" value="PAS"/>
    <property type="match status" value="1"/>
</dbReference>
<evidence type="ECO:0000313" key="4">
    <source>
        <dbReference type="EMBL" id="EHM09391.1"/>
    </source>
</evidence>
<gene>
    <name evidence="4" type="ORF">TheveDRAFT_0208</name>
</gene>
<protein>
    <submittedName>
        <fullName evidence="4">PAS domain S-box/diguanylate cyclase (GGDEF) domain-containing protein</fullName>
    </submittedName>
</protein>
<dbReference type="InterPro" id="IPR052163">
    <property type="entry name" value="DGC-Regulatory_Protein"/>
</dbReference>
<dbReference type="RefSeq" id="WP_006582884.1">
    <property type="nucleotide sequence ID" value="NZ_CM001377.1"/>
</dbReference>
<dbReference type="PROSITE" id="PS50113">
    <property type="entry name" value="PAC"/>
    <property type="match status" value="1"/>
</dbReference>
<dbReference type="Proteomes" id="UP000005730">
    <property type="component" value="Chromosome"/>
</dbReference>
<feature type="domain" description="PAS" evidence="1">
    <location>
        <begin position="1"/>
        <end position="46"/>
    </location>
</feature>
<name>H0UNI4_9BACT</name>
<dbReference type="CDD" id="cd00130">
    <property type="entry name" value="PAS"/>
    <property type="match status" value="1"/>
</dbReference>
<dbReference type="SUPFAM" id="SSF55073">
    <property type="entry name" value="Nucleotide cyclase"/>
    <property type="match status" value="1"/>
</dbReference>
<sequence>MDRRYKDILDQLINGVYTTDLNRVITYWNRAAEKITGYSADEVVGKRCADNILVHVDGEGNNLCLGMCPLALSMGDGSARETLVYLKHKDGHRVPVQVRATPLRDEEGKIVGGVEIFEDASNLVSQEEKVSILERLAYLDELTRVGNRRFIYDTLEDHLRDLKEIGWPFGVVMMDIDHFKKVNDTYGHQAGDDVLRNVANTILSSLRSFDSLGRYGGEEFLVILRNVDPQELLRIAEKLRVLVEATWTDAGREIITVTISGGATMADPNDTPESLIKRADDLLYRSKQGGRNRITPG</sequence>
<dbReference type="eggNOG" id="COG3706">
    <property type="taxonomic scope" value="Bacteria"/>
</dbReference>
<organism evidence="4 5">
    <name type="scientific">Thermanaerovibrio velox DSM 12556</name>
    <dbReference type="NCBI Taxonomy" id="926567"/>
    <lineage>
        <taxon>Bacteria</taxon>
        <taxon>Thermotogati</taxon>
        <taxon>Synergistota</taxon>
        <taxon>Synergistia</taxon>
        <taxon>Synergistales</taxon>
        <taxon>Synergistaceae</taxon>
        <taxon>Thermanaerovibrio</taxon>
    </lineage>
</organism>
<dbReference type="SMART" id="SM00267">
    <property type="entry name" value="GGDEF"/>
    <property type="match status" value="1"/>
</dbReference>
<dbReference type="Gene3D" id="3.30.70.270">
    <property type="match status" value="1"/>
</dbReference>
<dbReference type="SUPFAM" id="SSF55785">
    <property type="entry name" value="PYP-like sensor domain (PAS domain)"/>
    <property type="match status" value="1"/>
</dbReference>
<dbReference type="STRING" id="926567.TheveDRAFT_0208"/>
<dbReference type="InterPro" id="IPR000014">
    <property type="entry name" value="PAS"/>
</dbReference>
<dbReference type="PROSITE" id="PS50887">
    <property type="entry name" value="GGDEF"/>
    <property type="match status" value="1"/>
</dbReference>
<dbReference type="InterPro" id="IPR035965">
    <property type="entry name" value="PAS-like_dom_sf"/>
</dbReference>
<evidence type="ECO:0000259" key="2">
    <source>
        <dbReference type="PROSITE" id="PS50113"/>
    </source>
</evidence>
<dbReference type="OrthoDB" id="2537at2"/>
<dbReference type="PANTHER" id="PTHR46663:SF4">
    <property type="entry name" value="DIGUANYLATE CYCLASE DGCT-RELATED"/>
    <property type="match status" value="1"/>
</dbReference>
<evidence type="ECO:0000259" key="3">
    <source>
        <dbReference type="PROSITE" id="PS50887"/>
    </source>
</evidence>
<feature type="domain" description="GGDEF" evidence="3">
    <location>
        <begin position="167"/>
        <end position="297"/>
    </location>
</feature>